<keyword evidence="5" id="KW-1133">Transmembrane helix</keyword>
<dbReference type="InterPro" id="IPR005467">
    <property type="entry name" value="His_kinase_dom"/>
</dbReference>
<dbReference type="PROSITE" id="PS50113">
    <property type="entry name" value="PAC"/>
    <property type="match status" value="1"/>
</dbReference>
<keyword evidence="3" id="KW-0597">Phosphoprotein</keyword>
<dbReference type="SMART" id="SM00388">
    <property type="entry name" value="HisKA"/>
    <property type="match status" value="1"/>
</dbReference>
<evidence type="ECO:0000256" key="2">
    <source>
        <dbReference type="ARBA" id="ARBA00012438"/>
    </source>
</evidence>
<dbReference type="CDD" id="cd00130">
    <property type="entry name" value="PAS"/>
    <property type="match status" value="1"/>
</dbReference>
<dbReference type="SMART" id="SM00387">
    <property type="entry name" value="HATPase_c"/>
    <property type="match status" value="1"/>
</dbReference>
<dbReference type="SUPFAM" id="SSF47384">
    <property type="entry name" value="Homodimeric domain of signal transducing histidine kinase"/>
    <property type="match status" value="1"/>
</dbReference>
<dbReference type="RefSeq" id="WP_226766250.1">
    <property type="nucleotide sequence ID" value="NZ_BAAAEO010000002.1"/>
</dbReference>
<dbReference type="CDD" id="cd00082">
    <property type="entry name" value="HisKA"/>
    <property type="match status" value="1"/>
</dbReference>
<gene>
    <name evidence="8" type="ORF">GCM10009098_12570</name>
</gene>
<name>A0ABP3NJL4_9GAMM</name>
<dbReference type="InterPro" id="IPR035965">
    <property type="entry name" value="PAS-like_dom_sf"/>
</dbReference>
<evidence type="ECO:0000256" key="1">
    <source>
        <dbReference type="ARBA" id="ARBA00000085"/>
    </source>
</evidence>
<evidence type="ECO:0000256" key="3">
    <source>
        <dbReference type="ARBA" id="ARBA00022553"/>
    </source>
</evidence>
<dbReference type="EMBL" id="BAAAEO010000002">
    <property type="protein sequence ID" value="GAA0546466.1"/>
    <property type="molecule type" value="Genomic_DNA"/>
</dbReference>
<protein>
    <recommendedName>
        <fullName evidence="2">histidine kinase</fullName>
        <ecNumber evidence="2">2.7.13.3</ecNumber>
    </recommendedName>
</protein>
<dbReference type="InterPro" id="IPR000014">
    <property type="entry name" value="PAS"/>
</dbReference>
<evidence type="ECO:0000313" key="8">
    <source>
        <dbReference type="EMBL" id="GAA0546466.1"/>
    </source>
</evidence>
<dbReference type="PANTHER" id="PTHR43547">
    <property type="entry name" value="TWO-COMPONENT HISTIDINE KINASE"/>
    <property type="match status" value="1"/>
</dbReference>
<dbReference type="InterPro" id="IPR036097">
    <property type="entry name" value="HisK_dim/P_sf"/>
</dbReference>
<dbReference type="InterPro" id="IPR003018">
    <property type="entry name" value="GAF"/>
</dbReference>
<dbReference type="SUPFAM" id="SSF55781">
    <property type="entry name" value="GAF domain-like"/>
    <property type="match status" value="1"/>
</dbReference>
<dbReference type="Pfam" id="PF00512">
    <property type="entry name" value="HisKA"/>
    <property type="match status" value="1"/>
</dbReference>
<dbReference type="EC" id="2.7.13.3" evidence="2"/>
<organism evidence="8 9">
    <name type="scientific">Rheinheimera aquimaris</name>
    <dbReference type="NCBI Taxonomy" id="412437"/>
    <lineage>
        <taxon>Bacteria</taxon>
        <taxon>Pseudomonadati</taxon>
        <taxon>Pseudomonadota</taxon>
        <taxon>Gammaproteobacteria</taxon>
        <taxon>Chromatiales</taxon>
        <taxon>Chromatiaceae</taxon>
        <taxon>Rheinheimera</taxon>
    </lineage>
</organism>
<feature type="domain" description="Histidine kinase" evidence="6">
    <location>
        <begin position="391"/>
        <end position="610"/>
    </location>
</feature>
<feature type="transmembrane region" description="Helical" evidence="5">
    <location>
        <begin position="12"/>
        <end position="30"/>
    </location>
</feature>
<comment type="catalytic activity">
    <reaction evidence="1">
        <text>ATP + protein L-histidine = ADP + protein N-phospho-L-histidine.</text>
        <dbReference type="EC" id="2.7.13.3"/>
    </reaction>
</comment>
<dbReference type="Pfam" id="PF01590">
    <property type="entry name" value="GAF"/>
    <property type="match status" value="1"/>
</dbReference>
<dbReference type="PRINTS" id="PR00344">
    <property type="entry name" value="BCTRLSENSOR"/>
</dbReference>
<comment type="caution">
    <text evidence="8">The sequence shown here is derived from an EMBL/GenBank/DDBJ whole genome shotgun (WGS) entry which is preliminary data.</text>
</comment>
<sequence>MIIQRVSSTSNFITWFGSLLLLTFFGWLGWQDYQQHQTTDVLQKWALAFLVSELLLLLLLSDMQRVTRRLMRELQQSQELKQQRETQQNKQYQQALSTLNNIAASFNPDWREQLRQALLVAADYLHLPIAILSKIDGDDYQVIVHSAPAGLLQDDSHFELGQTYCSLTLAGNSVFAVHHMSDSKYASHPCFSAFALESYIGAAVQVEGAPFGTISFSSAKPRVRPFSQLERDFVSLLARWVGSNIERRRYLEAQIEVAERLKKISSQLPGMVFQFRQTADGKFSFPYCSEGIRTLFHLTAEQVKQDASPLFALVHPDDQDLVQQGIHQSAETLSLWKQDHRIQHSDGEVVWLAGRAVPESQPDGSILWHGFVSDITERKKIERLKDEFVSTVSHELRTPLTAISGAIGLLHGQVFGRLPAQAMQMAELTQANVKKLQLLINDLLDMDKLIAGKMQFDMQPQPLLPVIETAVRDNQSYAQQYQVRYRLQADATDLWVNVDSMRLQQVMTNLLSNAAKFSPAGADVDILVQCQQQQALVRVIDKGCGISDEFKKDIFSHFSQADSSDSKSKGGTGLGLAISKQLMTRMHGSIGFHSEVGNGSEFYLLLPLVSETEPSEVKL</sequence>
<dbReference type="Proteomes" id="UP001501169">
    <property type="component" value="Unassembled WGS sequence"/>
</dbReference>
<evidence type="ECO:0000259" key="6">
    <source>
        <dbReference type="PROSITE" id="PS50109"/>
    </source>
</evidence>
<dbReference type="SUPFAM" id="SSF55785">
    <property type="entry name" value="PYP-like sensor domain (PAS domain)"/>
    <property type="match status" value="1"/>
</dbReference>
<dbReference type="InterPro" id="IPR003661">
    <property type="entry name" value="HisK_dim/P_dom"/>
</dbReference>
<dbReference type="InterPro" id="IPR029016">
    <property type="entry name" value="GAF-like_dom_sf"/>
</dbReference>
<dbReference type="Pfam" id="PF02518">
    <property type="entry name" value="HATPase_c"/>
    <property type="match status" value="1"/>
</dbReference>
<dbReference type="PROSITE" id="PS50109">
    <property type="entry name" value="HIS_KIN"/>
    <property type="match status" value="1"/>
</dbReference>
<proteinExistence type="predicted"/>
<dbReference type="Gene3D" id="1.10.287.130">
    <property type="match status" value="1"/>
</dbReference>
<keyword evidence="9" id="KW-1185">Reference proteome</keyword>
<dbReference type="InterPro" id="IPR013655">
    <property type="entry name" value="PAS_fold_3"/>
</dbReference>
<feature type="coiled-coil region" evidence="4">
    <location>
        <begin position="63"/>
        <end position="90"/>
    </location>
</feature>
<dbReference type="SUPFAM" id="SSF55874">
    <property type="entry name" value="ATPase domain of HSP90 chaperone/DNA topoisomerase II/histidine kinase"/>
    <property type="match status" value="1"/>
</dbReference>
<reference evidence="9" key="1">
    <citation type="journal article" date="2019" name="Int. J. Syst. Evol. Microbiol.">
        <title>The Global Catalogue of Microorganisms (GCM) 10K type strain sequencing project: providing services to taxonomists for standard genome sequencing and annotation.</title>
        <authorList>
            <consortium name="The Broad Institute Genomics Platform"/>
            <consortium name="The Broad Institute Genome Sequencing Center for Infectious Disease"/>
            <person name="Wu L."/>
            <person name="Ma J."/>
        </authorList>
    </citation>
    <scope>NUCLEOTIDE SEQUENCE [LARGE SCALE GENOMIC DNA]</scope>
    <source>
        <strain evidence="9">JCM 14331</strain>
    </source>
</reference>
<accession>A0ABP3NJL4</accession>
<dbReference type="Gene3D" id="3.30.565.10">
    <property type="entry name" value="Histidine kinase-like ATPase, C-terminal domain"/>
    <property type="match status" value="1"/>
</dbReference>
<keyword evidence="4" id="KW-0175">Coiled coil</keyword>
<keyword evidence="5" id="KW-0472">Membrane</keyword>
<dbReference type="Gene3D" id="3.30.450.40">
    <property type="match status" value="1"/>
</dbReference>
<feature type="domain" description="PAC" evidence="7">
    <location>
        <begin position="336"/>
        <end position="387"/>
    </location>
</feature>
<keyword evidence="5" id="KW-0812">Transmembrane</keyword>
<dbReference type="Pfam" id="PF08447">
    <property type="entry name" value="PAS_3"/>
    <property type="match status" value="1"/>
</dbReference>
<dbReference type="InterPro" id="IPR004358">
    <property type="entry name" value="Sig_transdc_His_kin-like_C"/>
</dbReference>
<dbReference type="SMART" id="SM00065">
    <property type="entry name" value="GAF"/>
    <property type="match status" value="1"/>
</dbReference>
<dbReference type="PANTHER" id="PTHR43547:SF2">
    <property type="entry name" value="HYBRID SIGNAL TRANSDUCTION HISTIDINE KINASE C"/>
    <property type="match status" value="1"/>
</dbReference>
<dbReference type="InterPro" id="IPR000700">
    <property type="entry name" value="PAS-assoc_C"/>
</dbReference>
<dbReference type="InterPro" id="IPR036890">
    <property type="entry name" value="HATPase_C_sf"/>
</dbReference>
<feature type="transmembrane region" description="Helical" evidence="5">
    <location>
        <begin position="42"/>
        <end position="61"/>
    </location>
</feature>
<dbReference type="Gene3D" id="3.30.450.20">
    <property type="entry name" value="PAS domain"/>
    <property type="match status" value="1"/>
</dbReference>
<dbReference type="NCBIfam" id="TIGR00229">
    <property type="entry name" value="sensory_box"/>
    <property type="match status" value="1"/>
</dbReference>
<evidence type="ECO:0000256" key="4">
    <source>
        <dbReference type="SAM" id="Coils"/>
    </source>
</evidence>
<evidence type="ECO:0000313" key="9">
    <source>
        <dbReference type="Proteomes" id="UP001501169"/>
    </source>
</evidence>
<evidence type="ECO:0000256" key="5">
    <source>
        <dbReference type="SAM" id="Phobius"/>
    </source>
</evidence>
<evidence type="ECO:0000259" key="7">
    <source>
        <dbReference type="PROSITE" id="PS50113"/>
    </source>
</evidence>
<dbReference type="InterPro" id="IPR003594">
    <property type="entry name" value="HATPase_dom"/>
</dbReference>